<feature type="chain" id="PRO_5045904345" evidence="1">
    <location>
        <begin position="26"/>
        <end position="179"/>
    </location>
</feature>
<protein>
    <submittedName>
        <fullName evidence="3">Uncharacterized protein LOC100374329</fullName>
    </submittedName>
</protein>
<evidence type="ECO:0000256" key="1">
    <source>
        <dbReference type="SAM" id="SignalP"/>
    </source>
</evidence>
<organism evidence="2 3">
    <name type="scientific">Saccoglossus kowalevskii</name>
    <name type="common">Acorn worm</name>
    <dbReference type="NCBI Taxonomy" id="10224"/>
    <lineage>
        <taxon>Eukaryota</taxon>
        <taxon>Metazoa</taxon>
        <taxon>Hemichordata</taxon>
        <taxon>Enteropneusta</taxon>
        <taxon>Harrimaniidae</taxon>
        <taxon>Saccoglossus</taxon>
    </lineage>
</organism>
<name>A0ABM0GUZ4_SACKO</name>
<feature type="signal peptide" evidence="1">
    <location>
        <begin position="1"/>
        <end position="25"/>
    </location>
</feature>
<accession>A0ABM0GUZ4</accession>
<sequence>MNTNMPVQQLVFAIAFFFFASQSRAVPAIDSSPGNAGEQFRILSRKIGDLMPLCNEHVQQRIRRARNIDTANTLTLECLPDLVPRLLNETMRQERNILALHRDNLNTFLSFVTVIRNDELSLLIAGSENNHDEHMAILTKLKSVVEQLNSLLHKLGYIEETDNNIPIDCDGLMILNDLP</sequence>
<reference evidence="3" key="1">
    <citation type="submission" date="2025-08" db="UniProtKB">
        <authorList>
            <consortium name="RefSeq"/>
        </authorList>
    </citation>
    <scope>IDENTIFICATION</scope>
    <source>
        <tissue evidence="3">Testes</tissue>
    </source>
</reference>
<proteinExistence type="predicted"/>
<dbReference type="GeneID" id="100374329"/>
<gene>
    <name evidence="3" type="primary">LOC100374329</name>
</gene>
<dbReference type="Proteomes" id="UP000694865">
    <property type="component" value="Unplaced"/>
</dbReference>
<evidence type="ECO:0000313" key="3">
    <source>
        <dbReference type="RefSeq" id="XP_002737919.1"/>
    </source>
</evidence>
<keyword evidence="2" id="KW-1185">Reference proteome</keyword>
<dbReference type="RefSeq" id="XP_002737919.1">
    <property type="nucleotide sequence ID" value="XM_002737873.2"/>
</dbReference>
<evidence type="ECO:0000313" key="2">
    <source>
        <dbReference type="Proteomes" id="UP000694865"/>
    </source>
</evidence>
<keyword evidence="1" id="KW-0732">Signal</keyword>